<reference evidence="4 5" key="1">
    <citation type="submission" date="2020-02" db="EMBL/GenBank/DDBJ databases">
        <title>Comparative genome analysis reveals the metabolism and evolution of the thermophilic archaeal genus Metallosphaera.</title>
        <authorList>
            <person name="Jiang C."/>
        </authorList>
    </citation>
    <scope>NUCLEOTIDE SEQUENCE [LARGE SCALE GENOMIC DNA]</scope>
    <source>
        <strain evidence="4 5">Ric-A</strain>
    </source>
</reference>
<sequence>MSHTVSQIATKVIHVIKEDDSVVSAASEMKNHNMGSMIVVDSNNQVVGIITERDMVRALADRKIDAKVRDYMTASVKGVTEETTIEDALEIMLENGFRHLPVIGKNGKILGIVSIRDIARALSDSHFLQYGKDWTEVKGSGVVCPVCGLEIDETGYCNCGTGSS</sequence>
<name>A0A6N0NXV2_9CREN</name>
<evidence type="ECO:0000313" key="4">
    <source>
        <dbReference type="EMBL" id="QKR00419.1"/>
    </source>
</evidence>
<dbReference type="Gene3D" id="3.10.580.10">
    <property type="entry name" value="CBS-domain"/>
    <property type="match status" value="1"/>
</dbReference>
<dbReference type="SUPFAM" id="SSF54631">
    <property type="entry name" value="CBS-domain pair"/>
    <property type="match status" value="1"/>
</dbReference>
<dbReference type="PROSITE" id="PS51371">
    <property type="entry name" value="CBS"/>
    <property type="match status" value="2"/>
</dbReference>
<protein>
    <submittedName>
        <fullName evidence="4">CBS domain-containing protein</fullName>
    </submittedName>
</protein>
<dbReference type="CDD" id="cd09836">
    <property type="entry name" value="CBS_pair_arch"/>
    <property type="match status" value="1"/>
</dbReference>
<dbReference type="InterPro" id="IPR000644">
    <property type="entry name" value="CBS_dom"/>
</dbReference>
<keyword evidence="5" id="KW-1185">Reference proteome</keyword>
<proteinExistence type="predicted"/>
<evidence type="ECO:0000256" key="2">
    <source>
        <dbReference type="PROSITE-ProRule" id="PRU00703"/>
    </source>
</evidence>
<dbReference type="GeneID" id="55641993"/>
<feature type="domain" description="CBS" evidence="3">
    <location>
        <begin position="72"/>
        <end position="128"/>
    </location>
</feature>
<dbReference type="PANTHER" id="PTHR43080">
    <property type="entry name" value="CBS DOMAIN-CONTAINING PROTEIN CBSX3, MITOCHONDRIAL"/>
    <property type="match status" value="1"/>
</dbReference>
<dbReference type="AlphaFoldDB" id="A0A6N0NXV2"/>
<accession>A0A6N0NXV2</accession>
<organism evidence="4 5">
    <name type="scientific">Metallosphaera tengchongensis</name>
    <dbReference type="NCBI Taxonomy" id="1532350"/>
    <lineage>
        <taxon>Archaea</taxon>
        <taxon>Thermoproteota</taxon>
        <taxon>Thermoprotei</taxon>
        <taxon>Sulfolobales</taxon>
        <taxon>Sulfolobaceae</taxon>
        <taxon>Metallosphaera</taxon>
    </lineage>
</organism>
<dbReference type="InterPro" id="IPR046342">
    <property type="entry name" value="CBS_dom_sf"/>
</dbReference>
<evidence type="ECO:0000256" key="1">
    <source>
        <dbReference type="ARBA" id="ARBA00023122"/>
    </source>
</evidence>
<gene>
    <name evidence="4" type="ORF">GWK48_08575</name>
</gene>
<dbReference type="SMART" id="SM00116">
    <property type="entry name" value="CBS"/>
    <property type="match status" value="2"/>
</dbReference>
<feature type="domain" description="CBS" evidence="3">
    <location>
        <begin position="9"/>
        <end position="66"/>
    </location>
</feature>
<dbReference type="Proteomes" id="UP000509301">
    <property type="component" value="Chromosome"/>
</dbReference>
<dbReference type="EMBL" id="CP049074">
    <property type="protein sequence ID" value="QKR00419.1"/>
    <property type="molecule type" value="Genomic_DNA"/>
</dbReference>
<dbReference type="Pfam" id="PF00571">
    <property type="entry name" value="CBS"/>
    <property type="match status" value="2"/>
</dbReference>
<dbReference type="PANTHER" id="PTHR43080:SF2">
    <property type="entry name" value="CBS DOMAIN-CONTAINING PROTEIN"/>
    <property type="match status" value="1"/>
</dbReference>
<dbReference type="RefSeq" id="WP_174631389.1">
    <property type="nucleotide sequence ID" value="NZ_CP049074.1"/>
</dbReference>
<dbReference type="KEGG" id="mten:GWK48_08575"/>
<keyword evidence="1 2" id="KW-0129">CBS domain</keyword>
<evidence type="ECO:0000313" key="5">
    <source>
        <dbReference type="Proteomes" id="UP000509301"/>
    </source>
</evidence>
<evidence type="ECO:0000259" key="3">
    <source>
        <dbReference type="PROSITE" id="PS51371"/>
    </source>
</evidence>
<dbReference type="OrthoDB" id="8919at2157"/>
<dbReference type="InterPro" id="IPR051257">
    <property type="entry name" value="Diverse_CBS-Domain"/>
</dbReference>